<dbReference type="Pfam" id="PF00933">
    <property type="entry name" value="Glyco_hydro_3"/>
    <property type="match status" value="2"/>
</dbReference>
<protein>
    <recommendedName>
        <fullName evidence="3">beta-glucosidase</fullName>
        <ecNumber evidence="3">3.2.1.21</ecNumber>
    </recommendedName>
</protein>
<gene>
    <name evidence="11" type="ORF">ACHHYP_11110</name>
</gene>
<dbReference type="SMART" id="SM00458">
    <property type="entry name" value="RICIN"/>
    <property type="match status" value="2"/>
</dbReference>
<dbReference type="SUPFAM" id="SSF50370">
    <property type="entry name" value="Ricin B-like lectins"/>
    <property type="match status" value="2"/>
</dbReference>
<feature type="chain" id="PRO_5013161941" description="beta-glucosidase" evidence="8">
    <location>
        <begin position="17"/>
        <end position="1842"/>
    </location>
</feature>
<dbReference type="OrthoDB" id="47059at2759"/>
<dbReference type="PANTHER" id="PTHR30620">
    <property type="entry name" value="PERIPLASMIC BETA-GLUCOSIDASE-RELATED"/>
    <property type="match status" value="1"/>
</dbReference>
<evidence type="ECO:0000256" key="8">
    <source>
        <dbReference type="SAM" id="SignalP"/>
    </source>
</evidence>
<dbReference type="Pfam" id="PF14310">
    <property type="entry name" value="Fn3-like"/>
    <property type="match status" value="2"/>
</dbReference>
<evidence type="ECO:0000259" key="9">
    <source>
        <dbReference type="SMART" id="SM00458"/>
    </source>
</evidence>
<feature type="domain" description="Fibronectin type III-like" evidence="10">
    <location>
        <begin position="1454"/>
        <end position="1528"/>
    </location>
</feature>
<dbReference type="SMART" id="SM01217">
    <property type="entry name" value="Fn3_like"/>
    <property type="match status" value="2"/>
</dbReference>
<feature type="domain" description="Ricin B lectin" evidence="9">
    <location>
        <begin position="1579"/>
        <end position="1706"/>
    </location>
</feature>
<dbReference type="InterPro" id="IPR013783">
    <property type="entry name" value="Ig-like_fold"/>
</dbReference>
<evidence type="ECO:0000256" key="4">
    <source>
        <dbReference type="ARBA" id="ARBA00022729"/>
    </source>
</evidence>
<comment type="catalytic activity">
    <reaction evidence="1">
        <text>Hydrolysis of terminal, non-reducing beta-D-glucosyl residues with release of beta-D-glucose.</text>
        <dbReference type="EC" id="3.2.1.21"/>
    </reaction>
</comment>
<dbReference type="InterPro" id="IPR036962">
    <property type="entry name" value="Glyco_hydro_3_N_sf"/>
</dbReference>
<dbReference type="SUPFAM" id="SSF52279">
    <property type="entry name" value="Beta-D-glucan exohydrolase, C-terminal domain"/>
    <property type="match status" value="2"/>
</dbReference>
<comment type="caution">
    <text evidence="11">The sequence shown here is derived from an EMBL/GenBank/DDBJ whole genome shotgun (WGS) entry which is preliminary data.</text>
</comment>
<evidence type="ECO:0000256" key="2">
    <source>
        <dbReference type="ARBA" id="ARBA00005336"/>
    </source>
</evidence>
<feature type="region of interest" description="Disordered" evidence="7">
    <location>
        <begin position="1550"/>
        <end position="1576"/>
    </location>
</feature>
<dbReference type="Gene3D" id="2.60.40.10">
    <property type="entry name" value="Immunoglobulins"/>
    <property type="match status" value="2"/>
</dbReference>
<evidence type="ECO:0000313" key="11">
    <source>
        <dbReference type="EMBL" id="OQR85990.1"/>
    </source>
</evidence>
<dbReference type="InterPro" id="IPR017853">
    <property type="entry name" value="GH"/>
</dbReference>
<organism evidence="11 12">
    <name type="scientific">Achlya hypogyna</name>
    <name type="common">Oomycete</name>
    <name type="synonym">Protoachlya hypogyna</name>
    <dbReference type="NCBI Taxonomy" id="1202772"/>
    <lineage>
        <taxon>Eukaryota</taxon>
        <taxon>Sar</taxon>
        <taxon>Stramenopiles</taxon>
        <taxon>Oomycota</taxon>
        <taxon>Saprolegniomycetes</taxon>
        <taxon>Saprolegniales</taxon>
        <taxon>Achlyaceae</taxon>
        <taxon>Achlya</taxon>
    </lineage>
</organism>
<evidence type="ECO:0000256" key="7">
    <source>
        <dbReference type="SAM" id="MobiDB-lite"/>
    </source>
</evidence>
<dbReference type="Pfam" id="PF00652">
    <property type="entry name" value="Ricin_B_lectin"/>
    <property type="match status" value="2"/>
</dbReference>
<dbReference type="InterPro" id="IPR000772">
    <property type="entry name" value="Ricin_B_lectin"/>
</dbReference>
<keyword evidence="6" id="KW-0326">Glycosidase</keyword>
<sequence length="1842" mass="197123">MRTLLLNMLALGAVRGQNDMDERAEAMVAAMTPHQWIAQMAQVNIGFFTRADGSLNEAAVAECARVGVGALLNGFLDAPTWRRMLSRIQQIYAAHGAPPVLYGLDSVHGANYVHGAVMTPHQINLGASFNAGLVQQLGRLTAKNLAAAGVNWALAPGLDVAQHKRWPRVYETFGEDPHVAANLGVAAVTGIQSVAGVGATFKHFGAYGATSTGDDLGTAFVSDYEILNYYAPPFIAAVDAGVLSGMTGYASINGVPMVVNSRLTVDLLRQDMGFDGVLVTDWEDIYHLNFVHHLARDNREAVAMAMNRSSVDMSMVPYDTSFVGYAESLLKAGVLPSSRFRDSAKRIIRMKLKLGLFEAAMHGADNVARVGSAADRAVALEAARESIVLLKNVNGTLPLPPKARVFLTGPSMDNIGYLCGGWTWEWQGQRDNRVFSGSESIKTAFTRLVGASPTLSYLQGIDITGRDTGERAAALKLARAAEYTVVAIGEAPYAETVGNIPDATLPAGQLQYIRDLADTGTKVVLVLVEGRPRLLDGVTDVVEAVIDAMLPCMMGGQAIAEILLGAVNPSGRLPLTYPKDQAYENMVTPYFRRVDDKCPSGAACVAEWPFGAGLSYTTFVYSAFALSATQINASATLTASVTVTNTGAVAGKEAVLLFVSSAVRSTESKLLKKFAKVTLAPGQSQTVTFELGVEDIGVYAGGIGAGLVKSAEAGAYFVAVKPETVCGAKNLGPLCLSFQYGVADQAVALQMTALARNDRPLIRPQHLVMVFFGSFPSVANWAIDFVRNAFFTISICIASMKLYLPLVAATVGLAAGASDWNALAEAKVAAMSVDEWIGQMTQINLSYITNADGSLNETKVRECAKLRVGSFLNGAMDAAAWRKMLDRIQAIFKEEGAPPVLYGLDSIHGASYTKGAALSPQQTNKGASFNRELVKQSAYITARDSAASGINWIFAPNGDVVVHKRWSRIFESYGEDPYLVSEMIAEAVNGIQSVPGVAANFKHFIAYGATSTGDDRGNAYPSDYEVLNYYSPPFVSAINAGALSGMSSYVVVNDVPMVSNKKLTVDLLRRDMGFDGLLVTDWQDIYNLLNHNVGVTTRQQAIAMSLNQASIDMSMVPDDPDFIQLSKNLLNAGTLKAARFREGAKRVVKMKLQLGMYDTPVPGANLVSQVGSDADRAQALALARESIVLLKNKDNVLPLADRPKLFLTGPSIDNIGYLCGAWTWEWQGVSGNDQFPKGKSILKGFQDIYGADASSKIKVMQGVDIDGVMTDNLANAKSHAAQADYTIIAVGEKPSTEVSGNIADATLPAGQLQYIRDIASTGTKVILVLVEARPRILNGVADVVHAVINAMLPCEAGGQAIAEIVTGAVNPSGRLTITYPKTTSVDDMVTPYFQRKNGVCTNKSCVSEWDFGAGLSYTTFTYSNFSLSTTKVSGADAITATVTVTNTGTLQGKEAVLLFVSQQARQSQPVETKMLKKFTKIDLAPGASQTVSFSLSVADWGIYAGPIGSGLSKTAEAGTYYIAFKPETICDAAHVGPLCLAFTYGNPTSTAPTTSAPAPTTSTPAPTKSSPAPTTDLPFTLTTKLGKIVSTDMWNIFVQAPAATPAPSQQLVYNTVTKQIRDRALGRCFDVYQDSTAPIGYRLHMYACDSNNGNQKWTLNQNGNQVAHATFSNVCLDVDPNDKAGKAQVWWCAAVGTNPNQYFKIATGTTGATRILSVLNGRAFTVASTAAHADVTFSTLPSSLPNWRFDTANNMVRVDGSTQCLDAWQPQNGGSVHVWDCDASNVNQKWQFDAATGQLRHLTHKGFCLDIQSDSGATPYLWSCHPTNYFWYKYQQLALQSV</sequence>
<dbReference type="GO" id="GO:0009251">
    <property type="term" value="P:glucan catabolic process"/>
    <property type="evidence" value="ECO:0007669"/>
    <property type="project" value="TreeGrafter"/>
</dbReference>
<feature type="domain" description="Fibronectin type III-like" evidence="10">
    <location>
        <begin position="653"/>
        <end position="724"/>
    </location>
</feature>
<dbReference type="InterPro" id="IPR026891">
    <property type="entry name" value="Fn3-like"/>
</dbReference>
<evidence type="ECO:0000256" key="5">
    <source>
        <dbReference type="ARBA" id="ARBA00022801"/>
    </source>
</evidence>
<keyword evidence="5 11" id="KW-0378">Hydrolase</keyword>
<proteinExistence type="inferred from homology"/>
<evidence type="ECO:0000313" key="12">
    <source>
        <dbReference type="Proteomes" id="UP000243579"/>
    </source>
</evidence>
<keyword evidence="4 8" id="KW-0732">Signal</keyword>
<keyword evidence="12" id="KW-1185">Reference proteome</keyword>
<dbReference type="FunFam" id="3.20.20.300:FF:000007">
    <property type="entry name" value="Lysosomal beta glucosidase"/>
    <property type="match status" value="2"/>
</dbReference>
<dbReference type="Pfam" id="PF01915">
    <property type="entry name" value="Glyco_hydro_3_C"/>
    <property type="match status" value="2"/>
</dbReference>
<dbReference type="EC" id="3.2.1.21" evidence="3"/>
<dbReference type="InterPro" id="IPR002772">
    <property type="entry name" value="Glyco_hydro_3_C"/>
</dbReference>
<dbReference type="InterPro" id="IPR035992">
    <property type="entry name" value="Ricin_B-like_lectins"/>
</dbReference>
<accession>A0A1V9YJV2</accession>
<dbReference type="Proteomes" id="UP000243579">
    <property type="component" value="Unassembled WGS sequence"/>
</dbReference>
<dbReference type="SUPFAM" id="SSF51445">
    <property type="entry name" value="(Trans)glycosidases"/>
    <property type="match status" value="2"/>
</dbReference>
<dbReference type="PRINTS" id="PR00133">
    <property type="entry name" value="GLHYDRLASE3"/>
</dbReference>
<dbReference type="PROSITE" id="PS50231">
    <property type="entry name" value="RICIN_B_LECTIN"/>
    <property type="match status" value="1"/>
</dbReference>
<evidence type="ECO:0000256" key="1">
    <source>
        <dbReference type="ARBA" id="ARBA00000448"/>
    </source>
</evidence>
<dbReference type="InterPro" id="IPR036881">
    <property type="entry name" value="Glyco_hydro_3_C_sf"/>
</dbReference>
<name>A0A1V9YJV2_ACHHY</name>
<feature type="signal peptide" evidence="8">
    <location>
        <begin position="1"/>
        <end position="16"/>
    </location>
</feature>
<dbReference type="Gene3D" id="2.80.10.50">
    <property type="match status" value="2"/>
</dbReference>
<comment type="similarity">
    <text evidence="2">Belongs to the glycosyl hydrolase 3 family.</text>
</comment>
<dbReference type="STRING" id="1202772.A0A1V9YJV2"/>
<evidence type="ECO:0000256" key="3">
    <source>
        <dbReference type="ARBA" id="ARBA00012744"/>
    </source>
</evidence>
<evidence type="ECO:0000256" key="6">
    <source>
        <dbReference type="ARBA" id="ARBA00023295"/>
    </source>
</evidence>
<evidence type="ECO:0000259" key="10">
    <source>
        <dbReference type="SMART" id="SM01217"/>
    </source>
</evidence>
<feature type="compositionally biased region" description="Low complexity" evidence="7">
    <location>
        <begin position="1550"/>
        <end position="1575"/>
    </location>
</feature>
<dbReference type="EMBL" id="JNBR01001545">
    <property type="protein sequence ID" value="OQR85990.1"/>
    <property type="molecule type" value="Genomic_DNA"/>
</dbReference>
<dbReference type="CDD" id="cd00161">
    <property type="entry name" value="beta-trefoil_Ricin-like"/>
    <property type="match status" value="1"/>
</dbReference>
<dbReference type="InterPro" id="IPR051915">
    <property type="entry name" value="Cellulose_Degrad_GH3"/>
</dbReference>
<dbReference type="PANTHER" id="PTHR30620:SF16">
    <property type="entry name" value="LYSOSOMAL BETA GLUCOSIDASE"/>
    <property type="match status" value="1"/>
</dbReference>
<dbReference type="Gene3D" id="3.20.20.300">
    <property type="entry name" value="Glycoside hydrolase, family 3, N-terminal domain"/>
    <property type="match status" value="2"/>
</dbReference>
<dbReference type="Gene3D" id="3.40.50.1700">
    <property type="entry name" value="Glycoside hydrolase family 3 C-terminal domain"/>
    <property type="match status" value="2"/>
</dbReference>
<feature type="domain" description="Ricin B lectin" evidence="9">
    <location>
        <begin position="1710"/>
        <end position="1840"/>
    </location>
</feature>
<reference evidence="11 12" key="1">
    <citation type="journal article" date="2014" name="Genome Biol. Evol.">
        <title>The secreted proteins of Achlya hypogyna and Thraustotheca clavata identify the ancestral oomycete secretome and reveal gene acquisitions by horizontal gene transfer.</title>
        <authorList>
            <person name="Misner I."/>
            <person name="Blouin N."/>
            <person name="Leonard G."/>
            <person name="Richards T.A."/>
            <person name="Lane C.E."/>
        </authorList>
    </citation>
    <scope>NUCLEOTIDE SEQUENCE [LARGE SCALE GENOMIC DNA]</scope>
    <source>
        <strain evidence="11 12">ATCC 48635</strain>
    </source>
</reference>
<dbReference type="InterPro" id="IPR001764">
    <property type="entry name" value="Glyco_hydro_3_N"/>
</dbReference>
<dbReference type="GO" id="GO:0008422">
    <property type="term" value="F:beta-glucosidase activity"/>
    <property type="evidence" value="ECO:0007669"/>
    <property type="project" value="UniProtKB-EC"/>
</dbReference>